<dbReference type="InterPro" id="IPR043128">
    <property type="entry name" value="Rev_trsase/Diguanyl_cyclase"/>
</dbReference>
<evidence type="ECO:0000256" key="5">
    <source>
        <dbReference type="SAM" id="Phobius"/>
    </source>
</evidence>
<dbReference type="CDD" id="cd18774">
    <property type="entry name" value="PDC2_HK_sensor"/>
    <property type="match status" value="1"/>
</dbReference>
<dbReference type="Proteomes" id="UP000375525">
    <property type="component" value="Unassembled WGS sequence"/>
</dbReference>
<keyword evidence="5" id="KW-0472">Membrane</keyword>
<dbReference type="GO" id="GO:0005886">
    <property type="term" value="C:plasma membrane"/>
    <property type="evidence" value="ECO:0007669"/>
    <property type="project" value="UniProtKB-SubCell"/>
</dbReference>
<dbReference type="InterPro" id="IPR029787">
    <property type="entry name" value="Nucleotide_cyclase"/>
</dbReference>
<dbReference type="EC" id="2.7.7.65" evidence="3"/>
<comment type="subcellular location">
    <subcellularLocation>
        <location evidence="2">Cell inner membrane</location>
    </subcellularLocation>
</comment>
<evidence type="ECO:0000256" key="2">
    <source>
        <dbReference type="ARBA" id="ARBA00004533"/>
    </source>
</evidence>
<protein>
    <recommendedName>
        <fullName evidence="3">diguanylate cyclase</fullName>
        <ecNumber evidence="3">2.7.7.65</ecNumber>
    </recommendedName>
</protein>
<evidence type="ECO:0000256" key="4">
    <source>
        <dbReference type="ARBA" id="ARBA00034247"/>
    </source>
</evidence>
<keyword evidence="5" id="KW-0812">Transmembrane</keyword>
<feature type="domain" description="GGDEF" evidence="6">
    <location>
        <begin position="218"/>
        <end position="345"/>
    </location>
</feature>
<sequence>MVGGSVYLLKQTALHAVMSRHFHNEGTVAFVVDGNRRVLYHPDQKTIGKVLSWSLPADAALHGEHGSMEVLNYKGTPMLGGYAPVPNVNWAVVAQQPRELSLATLGQLERDMVVGMIPVGCFCILLILVGTRLIAYPLRQLSAAADQFAAAESTEQLQRVHAWYRDASDIRQAMLSDRHLFQQKLGQLIQEAQSDPLSSLANRRAMGTVWDLLEQTGQQYSLLALDIDHFKRVNDTFGHEAGDNVLRMIAEIIRQNPRTDDFACRTGGEEFVLILPDTSLDSTLVIAERIRESIAETEFPKIGKLTMSIGVACSGAEVVTPEAVLKLADERLYSAKQNGRNRVIV</sequence>
<gene>
    <name evidence="7" type="ORF">PS880_05611</name>
</gene>
<dbReference type="GO" id="GO:0052621">
    <property type="term" value="F:diguanylate cyclase activity"/>
    <property type="evidence" value="ECO:0007669"/>
    <property type="project" value="UniProtKB-EC"/>
</dbReference>
<feature type="transmembrane region" description="Helical" evidence="5">
    <location>
        <begin position="112"/>
        <end position="135"/>
    </location>
</feature>
<keyword evidence="5" id="KW-1133">Transmembrane helix</keyword>
<dbReference type="InterPro" id="IPR029151">
    <property type="entry name" value="Sensor-like_sf"/>
</dbReference>
<dbReference type="SUPFAM" id="SSF103190">
    <property type="entry name" value="Sensory domain-like"/>
    <property type="match status" value="1"/>
</dbReference>
<comment type="cofactor">
    <cofactor evidence="1">
        <name>Mg(2+)</name>
        <dbReference type="ChEBI" id="CHEBI:18420"/>
    </cofactor>
</comment>
<name>A0A5E7PY73_PSEFL</name>
<dbReference type="AlphaFoldDB" id="A0A5E7PY73"/>
<evidence type="ECO:0000259" key="6">
    <source>
        <dbReference type="PROSITE" id="PS50887"/>
    </source>
</evidence>
<evidence type="ECO:0000256" key="3">
    <source>
        <dbReference type="ARBA" id="ARBA00012528"/>
    </source>
</evidence>
<evidence type="ECO:0000313" key="8">
    <source>
        <dbReference type="Proteomes" id="UP000375525"/>
    </source>
</evidence>
<dbReference type="PROSITE" id="PS50887">
    <property type="entry name" value="GGDEF"/>
    <property type="match status" value="1"/>
</dbReference>
<dbReference type="SMART" id="SM00267">
    <property type="entry name" value="GGDEF"/>
    <property type="match status" value="1"/>
</dbReference>
<dbReference type="EMBL" id="CABVIH010000037">
    <property type="protein sequence ID" value="VVP54846.1"/>
    <property type="molecule type" value="Genomic_DNA"/>
</dbReference>
<dbReference type="GO" id="GO:1902201">
    <property type="term" value="P:negative regulation of bacterial-type flagellum-dependent cell motility"/>
    <property type="evidence" value="ECO:0007669"/>
    <property type="project" value="TreeGrafter"/>
</dbReference>
<dbReference type="Gene3D" id="3.30.450.20">
    <property type="entry name" value="PAS domain"/>
    <property type="match status" value="1"/>
</dbReference>
<comment type="catalytic activity">
    <reaction evidence="4">
        <text>2 GTP = 3',3'-c-di-GMP + 2 diphosphate</text>
        <dbReference type="Rhea" id="RHEA:24898"/>
        <dbReference type="ChEBI" id="CHEBI:33019"/>
        <dbReference type="ChEBI" id="CHEBI:37565"/>
        <dbReference type="ChEBI" id="CHEBI:58805"/>
        <dbReference type="EC" id="2.7.7.65"/>
    </reaction>
</comment>
<dbReference type="FunFam" id="3.30.70.270:FF:000001">
    <property type="entry name" value="Diguanylate cyclase domain protein"/>
    <property type="match status" value="1"/>
</dbReference>
<dbReference type="Gene3D" id="3.30.70.270">
    <property type="match status" value="1"/>
</dbReference>
<dbReference type="NCBIfam" id="TIGR00254">
    <property type="entry name" value="GGDEF"/>
    <property type="match status" value="1"/>
</dbReference>
<proteinExistence type="predicted"/>
<dbReference type="CDD" id="cd01949">
    <property type="entry name" value="GGDEF"/>
    <property type="match status" value="1"/>
</dbReference>
<dbReference type="InterPro" id="IPR000160">
    <property type="entry name" value="GGDEF_dom"/>
</dbReference>
<evidence type="ECO:0000313" key="7">
    <source>
        <dbReference type="EMBL" id="VVP54846.1"/>
    </source>
</evidence>
<reference evidence="7 8" key="1">
    <citation type="submission" date="2019-09" db="EMBL/GenBank/DDBJ databases">
        <authorList>
            <person name="Chandra G."/>
            <person name="Truman W A."/>
        </authorList>
    </citation>
    <scope>NUCLEOTIDE SEQUENCE [LARGE SCALE GENOMIC DNA]</scope>
    <source>
        <strain evidence="7">PS880</strain>
    </source>
</reference>
<organism evidence="7 8">
    <name type="scientific">Pseudomonas fluorescens</name>
    <dbReference type="NCBI Taxonomy" id="294"/>
    <lineage>
        <taxon>Bacteria</taxon>
        <taxon>Pseudomonadati</taxon>
        <taxon>Pseudomonadota</taxon>
        <taxon>Gammaproteobacteria</taxon>
        <taxon>Pseudomonadales</taxon>
        <taxon>Pseudomonadaceae</taxon>
        <taxon>Pseudomonas</taxon>
    </lineage>
</organism>
<accession>A0A5E7PY73</accession>
<evidence type="ECO:0000256" key="1">
    <source>
        <dbReference type="ARBA" id="ARBA00001946"/>
    </source>
</evidence>
<dbReference type="SUPFAM" id="SSF55073">
    <property type="entry name" value="Nucleotide cyclase"/>
    <property type="match status" value="1"/>
</dbReference>
<dbReference type="PANTHER" id="PTHR45138">
    <property type="entry name" value="REGULATORY COMPONENTS OF SENSORY TRANSDUCTION SYSTEM"/>
    <property type="match status" value="1"/>
</dbReference>
<dbReference type="PANTHER" id="PTHR45138:SF9">
    <property type="entry name" value="DIGUANYLATE CYCLASE DGCM-RELATED"/>
    <property type="match status" value="1"/>
</dbReference>
<dbReference type="InterPro" id="IPR050469">
    <property type="entry name" value="Diguanylate_Cyclase"/>
</dbReference>
<dbReference type="GO" id="GO:0043709">
    <property type="term" value="P:cell adhesion involved in single-species biofilm formation"/>
    <property type="evidence" value="ECO:0007669"/>
    <property type="project" value="TreeGrafter"/>
</dbReference>
<dbReference type="Pfam" id="PF00990">
    <property type="entry name" value="GGDEF"/>
    <property type="match status" value="1"/>
</dbReference>